<evidence type="ECO:0000256" key="1">
    <source>
        <dbReference type="ARBA" id="ARBA00009034"/>
    </source>
</evidence>
<comment type="caution">
    <text evidence="9">The sequence shown here is derived from an EMBL/GenBank/DDBJ whole genome shotgun (WGS) entry which is preliminary data.</text>
</comment>
<dbReference type="Proteomes" id="UP000494106">
    <property type="component" value="Unassembled WGS sequence"/>
</dbReference>
<keyword evidence="3" id="KW-0165">Cleavage on pair of basic residues</keyword>
<dbReference type="Gene3D" id="1.10.100.10">
    <property type="entry name" value="Insulin-like"/>
    <property type="match status" value="1"/>
</dbReference>
<proteinExistence type="inferred from homology"/>
<keyword evidence="4 7" id="KW-0732">Signal</keyword>
<dbReference type="PRINTS" id="PR00276">
    <property type="entry name" value="INSULINFAMLY"/>
</dbReference>
<dbReference type="InterPro" id="IPR016179">
    <property type="entry name" value="Insulin-like"/>
</dbReference>
<dbReference type="EMBL" id="CADEBC010000428">
    <property type="protein sequence ID" value="CAB3230415.1"/>
    <property type="molecule type" value="Genomic_DNA"/>
</dbReference>
<sequence>MKVSVVLILLVLVVGHESARTSQVYCGRRLSDVLAVLCWDSEIVKRDVEMVKRSEWRMPMESALALDGVRGKRGPVDECCYKPCTIDELFTYC</sequence>
<dbReference type="AlphaFoldDB" id="A0A8S0ZBV7"/>
<evidence type="ECO:0000256" key="2">
    <source>
        <dbReference type="ARBA" id="ARBA00011207"/>
    </source>
</evidence>
<evidence type="ECO:0000256" key="3">
    <source>
        <dbReference type="ARBA" id="ARBA00022685"/>
    </source>
</evidence>
<evidence type="ECO:0000313" key="9">
    <source>
        <dbReference type="EMBL" id="CAB3230415.1"/>
    </source>
</evidence>
<evidence type="ECO:0000256" key="6">
    <source>
        <dbReference type="RuleBase" id="RU000406"/>
    </source>
</evidence>
<protein>
    <recommendedName>
        <fullName evidence="8">Insulin-like domain-containing protein</fullName>
    </recommendedName>
</protein>
<name>A0A8S0ZBV7_ARCPL</name>
<evidence type="ECO:0000256" key="7">
    <source>
        <dbReference type="SAM" id="SignalP"/>
    </source>
</evidence>
<keyword evidence="6" id="KW-0964">Secreted</keyword>
<dbReference type="Pfam" id="PF00049">
    <property type="entry name" value="Insulin"/>
    <property type="match status" value="1"/>
</dbReference>
<dbReference type="InterPro" id="IPR036438">
    <property type="entry name" value="Insulin-like_sf"/>
</dbReference>
<dbReference type="InterPro" id="IPR022353">
    <property type="entry name" value="Insulin_CS"/>
</dbReference>
<evidence type="ECO:0000256" key="5">
    <source>
        <dbReference type="ARBA" id="ARBA00023157"/>
    </source>
</evidence>
<dbReference type="SUPFAM" id="SSF56994">
    <property type="entry name" value="Insulin-like"/>
    <property type="match status" value="1"/>
</dbReference>
<evidence type="ECO:0000256" key="4">
    <source>
        <dbReference type="ARBA" id="ARBA00022729"/>
    </source>
</evidence>
<comment type="similarity">
    <text evidence="1 6">Belongs to the insulin family.</text>
</comment>
<evidence type="ECO:0000313" key="10">
    <source>
        <dbReference type="Proteomes" id="UP000494106"/>
    </source>
</evidence>
<comment type="subunit">
    <text evidence="2">Heterodimer of a B chain and an A chain linked by two disulfide bonds.</text>
</comment>
<dbReference type="InterPro" id="IPR022352">
    <property type="entry name" value="Ins/IGF/rlx"/>
</dbReference>
<feature type="signal peptide" evidence="7">
    <location>
        <begin position="1"/>
        <end position="21"/>
    </location>
</feature>
<keyword evidence="10" id="KW-1185">Reference proteome</keyword>
<dbReference type="PROSITE" id="PS00262">
    <property type="entry name" value="INSULIN"/>
    <property type="match status" value="1"/>
</dbReference>
<dbReference type="PANTHER" id="PTHR13647">
    <property type="entry name" value="INSULIN-LIKE PEPTIDE 2-RELATED"/>
    <property type="match status" value="1"/>
</dbReference>
<accession>A0A8S0ZBV7</accession>
<dbReference type="CDD" id="cd04366">
    <property type="entry name" value="IlGF_insulin_bombyxin_like"/>
    <property type="match status" value="1"/>
</dbReference>
<gene>
    <name evidence="9" type="ORF">APLA_LOCUS4191</name>
</gene>
<dbReference type="GO" id="GO:0005576">
    <property type="term" value="C:extracellular region"/>
    <property type="evidence" value="ECO:0007669"/>
    <property type="project" value="UniProtKB-SubCell"/>
</dbReference>
<feature type="domain" description="Insulin-like" evidence="8">
    <location>
        <begin position="23"/>
        <end position="93"/>
    </location>
</feature>
<reference evidence="9 10" key="1">
    <citation type="submission" date="2020-04" db="EMBL/GenBank/DDBJ databases">
        <authorList>
            <person name="Wallbank WR R."/>
            <person name="Pardo Diaz C."/>
            <person name="Kozak K."/>
            <person name="Martin S."/>
            <person name="Jiggins C."/>
            <person name="Moest M."/>
            <person name="Warren A I."/>
            <person name="Byers J.R.P. K."/>
            <person name="Montejo-Kovacevich G."/>
            <person name="Yen C E."/>
        </authorList>
    </citation>
    <scope>NUCLEOTIDE SEQUENCE [LARGE SCALE GENOMIC DNA]</scope>
</reference>
<keyword evidence="5" id="KW-1015">Disulfide bond</keyword>
<comment type="subcellular location">
    <subcellularLocation>
        <location evidence="6">Secreted</location>
    </subcellularLocation>
</comment>
<evidence type="ECO:0000259" key="8">
    <source>
        <dbReference type="SMART" id="SM00078"/>
    </source>
</evidence>
<feature type="chain" id="PRO_5035748963" description="Insulin-like domain-containing protein" evidence="7">
    <location>
        <begin position="22"/>
        <end position="93"/>
    </location>
</feature>
<dbReference type="OrthoDB" id="10019596at2759"/>
<dbReference type="PANTHER" id="PTHR13647:SF4">
    <property type="entry name" value="INSULIN-LIKE PEPTIDE 1-RELATED"/>
    <property type="match status" value="1"/>
</dbReference>
<dbReference type="GO" id="GO:0005179">
    <property type="term" value="F:hormone activity"/>
    <property type="evidence" value="ECO:0007669"/>
    <property type="project" value="InterPro"/>
</dbReference>
<dbReference type="SMART" id="SM00078">
    <property type="entry name" value="IlGF"/>
    <property type="match status" value="1"/>
</dbReference>
<organism evidence="9 10">
    <name type="scientific">Arctia plantaginis</name>
    <name type="common">Wood tiger moth</name>
    <name type="synonym">Phalaena plantaginis</name>
    <dbReference type="NCBI Taxonomy" id="874455"/>
    <lineage>
        <taxon>Eukaryota</taxon>
        <taxon>Metazoa</taxon>
        <taxon>Ecdysozoa</taxon>
        <taxon>Arthropoda</taxon>
        <taxon>Hexapoda</taxon>
        <taxon>Insecta</taxon>
        <taxon>Pterygota</taxon>
        <taxon>Neoptera</taxon>
        <taxon>Endopterygota</taxon>
        <taxon>Lepidoptera</taxon>
        <taxon>Glossata</taxon>
        <taxon>Ditrysia</taxon>
        <taxon>Noctuoidea</taxon>
        <taxon>Erebidae</taxon>
        <taxon>Arctiinae</taxon>
        <taxon>Arctia</taxon>
    </lineage>
</organism>